<feature type="binding site" evidence="12">
    <location>
        <begin position="257"/>
        <end position="259"/>
    </location>
    <ligand>
        <name>GTP</name>
        <dbReference type="ChEBI" id="CHEBI:37565"/>
    </ligand>
</feature>
<reference evidence="14" key="1">
    <citation type="submission" date="2019-08" db="EMBL/GenBank/DDBJ databases">
        <title>Genomic characterization of a novel candidate phylum (ARYD3) from a high temperature, high salinity tertiary oil reservoir in north central Oklahoma, USA.</title>
        <authorList>
            <person name="Youssef N.H."/>
            <person name="Yadav A."/>
            <person name="Elshahed M.S."/>
        </authorList>
    </citation>
    <scope>NUCLEOTIDE SEQUENCE [LARGE SCALE GENOMIC DNA]</scope>
    <source>
        <strain evidence="14">ARYD3</strain>
    </source>
</reference>
<keyword evidence="5 12" id="KW-0547">Nucleotide-binding</keyword>
<dbReference type="GO" id="GO:0061799">
    <property type="term" value="F:cyclic pyranopterin monophosphate synthase activity"/>
    <property type="evidence" value="ECO:0007669"/>
    <property type="project" value="TreeGrafter"/>
</dbReference>
<evidence type="ECO:0000256" key="9">
    <source>
        <dbReference type="ARBA" id="ARBA00023150"/>
    </source>
</evidence>
<dbReference type="InterPro" id="IPR013785">
    <property type="entry name" value="Aldolase_TIM"/>
</dbReference>
<evidence type="ECO:0000259" key="13">
    <source>
        <dbReference type="PROSITE" id="PS51918"/>
    </source>
</evidence>
<proteinExistence type="inferred from homology"/>
<evidence type="ECO:0000313" key="14">
    <source>
        <dbReference type="EMBL" id="TYB31832.1"/>
    </source>
</evidence>
<feature type="domain" description="Radical SAM core" evidence="13">
    <location>
        <begin position="4"/>
        <end position="238"/>
    </location>
</feature>
<keyword evidence="7 12" id="KW-0411">Iron-sulfur</keyword>
<accession>A0A5D0MHF4</accession>
<feature type="binding site" evidence="12">
    <location>
        <position position="27"/>
    </location>
    <ligand>
        <name>[4Fe-4S] cluster</name>
        <dbReference type="ChEBI" id="CHEBI:49883"/>
        <label>1</label>
        <note>4Fe-4S-S-AdoMet</note>
    </ligand>
</feature>
<gene>
    <name evidence="12 14" type="primary">moaA</name>
    <name evidence="14" type="ORF">FXF47_02110</name>
</gene>
<comment type="caution">
    <text evidence="14">The sequence shown here is derived from an EMBL/GenBank/DDBJ whole genome shotgun (WGS) entry which is preliminary data.</text>
</comment>
<keyword evidence="8 12" id="KW-0342">GTP-binding</keyword>
<feature type="binding site" evidence="12">
    <location>
        <position position="26"/>
    </location>
    <ligand>
        <name>S-adenosyl-L-methionine</name>
        <dbReference type="ChEBI" id="CHEBI:59789"/>
    </ligand>
</feature>
<dbReference type="InterPro" id="IPR006638">
    <property type="entry name" value="Elp3/MiaA/NifB-like_rSAM"/>
</dbReference>
<dbReference type="InterPro" id="IPR013483">
    <property type="entry name" value="MoaA"/>
</dbReference>
<dbReference type="CDD" id="cd01335">
    <property type="entry name" value="Radical_SAM"/>
    <property type="match status" value="1"/>
</dbReference>
<dbReference type="GO" id="GO:0005525">
    <property type="term" value="F:GTP binding"/>
    <property type="evidence" value="ECO:0007669"/>
    <property type="project" value="UniProtKB-UniRule"/>
</dbReference>
<feature type="binding site" evidence="12">
    <location>
        <position position="94"/>
    </location>
    <ligand>
        <name>GTP</name>
        <dbReference type="ChEBI" id="CHEBI:37565"/>
    </ligand>
</feature>
<evidence type="ECO:0000313" key="15">
    <source>
        <dbReference type="Proteomes" id="UP000324143"/>
    </source>
</evidence>
<name>A0A5D0MHF4_9BACT</name>
<dbReference type="GO" id="GO:0051539">
    <property type="term" value="F:4 iron, 4 sulfur cluster binding"/>
    <property type="evidence" value="ECO:0007669"/>
    <property type="project" value="UniProtKB-UniRule"/>
</dbReference>
<dbReference type="NCBIfam" id="TIGR02666">
    <property type="entry name" value="moaA"/>
    <property type="match status" value="1"/>
</dbReference>
<feature type="binding site" evidence="12">
    <location>
        <position position="67"/>
    </location>
    <ligand>
        <name>S-adenosyl-L-methionine</name>
        <dbReference type="ChEBI" id="CHEBI:59789"/>
    </ligand>
</feature>
<comment type="similarity">
    <text evidence="12">Belongs to the radical SAM superfamily. MoaA family.</text>
</comment>
<comment type="pathway">
    <text evidence="12">Cofactor biosynthesis; molybdopterin biosynthesis.</text>
</comment>
<dbReference type="Proteomes" id="UP000324143">
    <property type="component" value="Unassembled WGS sequence"/>
</dbReference>
<evidence type="ECO:0000256" key="6">
    <source>
        <dbReference type="ARBA" id="ARBA00023004"/>
    </source>
</evidence>
<comment type="function">
    <text evidence="12">Catalyzes the cyclization of GTP to (8S)-3',8-cyclo-7,8-dihydroguanosine 5'-triphosphate.</text>
</comment>
<dbReference type="PANTHER" id="PTHR22960:SF0">
    <property type="entry name" value="MOLYBDENUM COFACTOR BIOSYNTHESIS PROTEIN 1"/>
    <property type="match status" value="1"/>
</dbReference>
<evidence type="ECO:0000256" key="1">
    <source>
        <dbReference type="ARBA" id="ARBA00012167"/>
    </source>
</evidence>
<dbReference type="InterPro" id="IPR040064">
    <property type="entry name" value="MoaA-like"/>
</dbReference>
<keyword evidence="3 12" id="KW-0949">S-adenosyl-L-methionine</keyword>
<dbReference type="Pfam" id="PF04055">
    <property type="entry name" value="Radical_SAM"/>
    <property type="match status" value="1"/>
</dbReference>
<dbReference type="EMBL" id="VSIX01000027">
    <property type="protein sequence ID" value="TYB31832.1"/>
    <property type="molecule type" value="Genomic_DNA"/>
</dbReference>
<protein>
    <recommendedName>
        <fullName evidence="1 12">GTP 3',8-cyclase</fullName>
        <ecNumber evidence="1 12">4.1.99.22</ecNumber>
    </recommendedName>
    <alternativeName>
        <fullName evidence="12">Molybdenum cofactor biosynthesis protein A</fullName>
    </alternativeName>
</protein>
<dbReference type="InterPro" id="IPR010505">
    <property type="entry name" value="MoaA_twitch"/>
</dbReference>
<feature type="binding site" evidence="12">
    <location>
        <position position="13"/>
    </location>
    <ligand>
        <name>GTP</name>
        <dbReference type="ChEBI" id="CHEBI:37565"/>
    </ligand>
</feature>
<feature type="binding site" evidence="12">
    <location>
        <position position="24"/>
    </location>
    <ligand>
        <name>[4Fe-4S] cluster</name>
        <dbReference type="ChEBI" id="CHEBI:49883"/>
        <label>1</label>
        <note>4Fe-4S-S-AdoMet</note>
    </ligand>
</feature>
<dbReference type="SFLD" id="SFLDG01386">
    <property type="entry name" value="main_SPASM_domain-containing"/>
    <property type="match status" value="1"/>
</dbReference>
<dbReference type="NCBIfam" id="NF001199">
    <property type="entry name" value="PRK00164.2-1"/>
    <property type="match status" value="1"/>
</dbReference>
<dbReference type="SMART" id="SM00729">
    <property type="entry name" value="Elp3"/>
    <property type="match status" value="1"/>
</dbReference>
<feature type="binding site" evidence="12">
    <location>
        <position position="269"/>
    </location>
    <ligand>
        <name>[4Fe-4S] cluster</name>
        <dbReference type="ChEBI" id="CHEBI:49883"/>
        <label>2</label>
        <note>4Fe-4S-substrate</note>
    </ligand>
</feature>
<evidence type="ECO:0000256" key="10">
    <source>
        <dbReference type="ARBA" id="ARBA00023239"/>
    </source>
</evidence>
<dbReference type="InterPro" id="IPR007197">
    <property type="entry name" value="rSAM"/>
</dbReference>
<dbReference type="HAMAP" id="MF_01225_B">
    <property type="entry name" value="MoaA_B"/>
    <property type="match status" value="1"/>
</dbReference>
<keyword evidence="2 12" id="KW-0004">4Fe-4S</keyword>
<dbReference type="CDD" id="cd21117">
    <property type="entry name" value="Twitch_MoaA"/>
    <property type="match status" value="1"/>
</dbReference>
<organism evidence="14 15">
    <name type="scientific">Candidatus Mcinerneyibacterium aminivorans</name>
    <dbReference type="NCBI Taxonomy" id="2703815"/>
    <lineage>
        <taxon>Bacteria</taxon>
        <taxon>Candidatus Macinerneyibacteriota</taxon>
        <taxon>Candidatus Mcinerneyibacteria</taxon>
        <taxon>Candidatus Mcinerneyibacteriales</taxon>
        <taxon>Candidatus Mcinerneyibacteriaceae</taxon>
        <taxon>Candidatus Mcinerneyibacterium</taxon>
    </lineage>
</organism>
<dbReference type="SFLD" id="SFLDS00029">
    <property type="entry name" value="Radical_SAM"/>
    <property type="match status" value="1"/>
</dbReference>
<dbReference type="UniPathway" id="UPA00344"/>
<feature type="binding site" evidence="12">
    <location>
        <position position="155"/>
    </location>
    <ligand>
        <name>GTP</name>
        <dbReference type="ChEBI" id="CHEBI:37565"/>
    </ligand>
</feature>
<evidence type="ECO:0000256" key="12">
    <source>
        <dbReference type="HAMAP-Rule" id="MF_01225"/>
    </source>
</evidence>
<feature type="binding site" evidence="12">
    <location>
        <position position="63"/>
    </location>
    <ligand>
        <name>GTP</name>
        <dbReference type="ChEBI" id="CHEBI:37565"/>
    </ligand>
</feature>
<keyword evidence="6 12" id="KW-0408">Iron</keyword>
<dbReference type="InterPro" id="IPR000385">
    <property type="entry name" value="MoaA_NifB_PqqE_Fe-S-bd_CS"/>
</dbReference>
<dbReference type="EC" id="4.1.99.22" evidence="1 12"/>
<feature type="binding site" evidence="12">
    <location>
        <position position="189"/>
    </location>
    <ligand>
        <name>S-adenosyl-L-methionine</name>
        <dbReference type="ChEBI" id="CHEBI:59789"/>
    </ligand>
</feature>
<comment type="cofactor">
    <cofactor evidence="12">
        <name>[4Fe-4S] cluster</name>
        <dbReference type="ChEBI" id="CHEBI:49883"/>
    </cofactor>
    <text evidence="12">Binds 2 [4Fe-4S] clusters. Binds 1 [4Fe-4S] cluster coordinated with 3 cysteines and an exchangeable S-adenosyl-L-methionine and 1 [4Fe-4S] cluster coordinated with 3 cysteines and the GTP-derived substrate.</text>
</comment>
<evidence type="ECO:0000256" key="2">
    <source>
        <dbReference type="ARBA" id="ARBA00022485"/>
    </source>
</evidence>
<dbReference type="SFLD" id="SFLDG01067">
    <property type="entry name" value="SPASM/twitch_domain_containing"/>
    <property type="match status" value="1"/>
</dbReference>
<dbReference type="PROSITE" id="PS51918">
    <property type="entry name" value="RADICAL_SAM"/>
    <property type="match status" value="1"/>
</dbReference>
<dbReference type="PANTHER" id="PTHR22960">
    <property type="entry name" value="MOLYBDOPTERIN COFACTOR SYNTHESIS PROTEIN A"/>
    <property type="match status" value="1"/>
</dbReference>
<dbReference type="SFLD" id="SFLDG01383">
    <property type="entry name" value="cyclic_pyranopterin_phosphate"/>
    <property type="match status" value="1"/>
</dbReference>
<dbReference type="Gene3D" id="3.20.20.70">
    <property type="entry name" value="Aldolase class I"/>
    <property type="match status" value="1"/>
</dbReference>
<dbReference type="AlphaFoldDB" id="A0A5D0MHF4"/>
<evidence type="ECO:0000256" key="7">
    <source>
        <dbReference type="ARBA" id="ARBA00023014"/>
    </source>
</evidence>
<dbReference type="InterPro" id="IPR058240">
    <property type="entry name" value="rSAM_sf"/>
</dbReference>
<dbReference type="Pfam" id="PF06463">
    <property type="entry name" value="Mob_synth_C"/>
    <property type="match status" value="1"/>
</dbReference>
<dbReference type="InterPro" id="IPR050105">
    <property type="entry name" value="MoCo_biosynth_MoaA/MoaC"/>
</dbReference>
<keyword evidence="15" id="KW-1185">Reference proteome</keyword>
<comment type="subunit">
    <text evidence="12">Monomer and homodimer.</text>
</comment>
<comment type="catalytic activity">
    <reaction evidence="11 12">
        <text>GTP + AH2 + S-adenosyl-L-methionine = (8S)-3',8-cyclo-7,8-dihydroguanosine 5'-triphosphate + 5'-deoxyadenosine + L-methionine + A + H(+)</text>
        <dbReference type="Rhea" id="RHEA:49576"/>
        <dbReference type="ChEBI" id="CHEBI:13193"/>
        <dbReference type="ChEBI" id="CHEBI:15378"/>
        <dbReference type="ChEBI" id="CHEBI:17319"/>
        <dbReference type="ChEBI" id="CHEBI:17499"/>
        <dbReference type="ChEBI" id="CHEBI:37565"/>
        <dbReference type="ChEBI" id="CHEBI:57844"/>
        <dbReference type="ChEBI" id="CHEBI:59789"/>
        <dbReference type="ChEBI" id="CHEBI:131766"/>
        <dbReference type="EC" id="4.1.99.22"/>
    </reaction>
</comment>
<evidence type="ECO:0000256" key="3">
    <source>
        <dbReference type="ARBA" id="ARBA00022691"/>
    </source>
</evidence>
<dbReference type="SUPFAM" id="SSF102114">
    <property type="entry name" value="Radical SAM enzymes"/>
    <property type="match status" value="1"/>
</dbReference>
<dbReference type="GO" id="GO:0061798">
    <property type="term" value="F:GTP 3',8'-cyclase activity"/>
    <property type="evidence" value="ECO:0007669"/>
    <property type="project" value="UniProtKB-UniRule"/>
</dbReference>
<evidence type="ECO:0000256" key="4">
    <source>
        <dbReference type="ARBA" id="ARBA00022723"/>
    </source>
</evidence>
<feature type="binding site" evidence="12">
    <location>
        <position position="252"/>
    </location>
    <ligand>
        <name>[4Fe-4S] cluster</name>
        <dbReference type="ChEBI" id="CHEBI:49883"/>
        <label>2</label>
        <note>4Fe-4S-substrate</note>
    </ligand>
</feature>
<feature type="binding site" evidence="12">
    <location>
        <position position="118"/>
    </location>
    <ligand>
        <name>S-adenosyl-L-methionine</name>
        <dbReference type="ChEBI" id="CHEBI:59789"/>
    </ligand>
</feature>
<evidence type="ECO:0000256" key="11">
    <source>
        <dbReference type="ARBA" id="ARBA00048697"/>
    </source>
</evidence>
<sequence>MTDRYGRKIDYLRISVTDLCNLRCTYCMPEKGVDKLNHDEILSFEEILRLVEIFADIGINKVRLTGGEPLVRPGIIDLVEMINNINGIESVVMTTNGVLLKDYADKLKEAGLKRINISLDSLDRKTYKKITRFDKLNKVLSGIKSSRRAGLNPVKINTVVMKNFNTDEIYDFVDMAIRNKLEWRFIEFMPLGGVHIVQKDLFISNKKIKRKIEKKYDLKPIKDAKSLVANVFRIKGTEAKLGFISPLTHKFCHKCNRVRMTADGNLIPCLMSEESFNLKKLVRSNESNIKIKEYINQVINKKPKEHNSRGSINMSKMGG</sequence>
<dbReference type="PROSITE" id="PS01305">
    <property type="entry name" value="MOAA_NIFB_PQQE"/>
    <property type="match status" value="1"/>
</dbReference>
<keyword evidence="9 12" id="KW-0501">Molybdenum cofactor biosynthesis</keyword>
<dbReference type="GO" id="GO:0046872">
    <property type="term" value="F:metal ion binding"/>
    <property type="evidence" value="ECO:0007669"/>
    <property type="project" value="UniProtKB-KW"/>
</dbReference>
<keyword evidence="10 12" id="KW-0456">Lyase</keyword>
<keyword evidence="4 12" id="KW-0479">Metal-binding</keyword>
<dbReference type="GO" id="GO:0006777">
    <property type="term" value="P:Mo-molybdopterin cofactor biosynthetic process"/>
    <property type="evidence" value="ECO:0007669"/>
    <property type="project" value="UniProtKB-UniRule"/>
</dbReference>
<feature type="binding site" evidence="12">
    <location>
        <position position="255"/>
    </location>
    <ligand>
        <name>[4Fe-4S] cluster</name>
        <dbReference type="ChEBI" id="CHEBI:49883"/>
        <label>2</label>
        <note>4Fe-4S-substrate</note>
    </ligand>
</feature>
<feature type="binding site" evidence="12">
    <location>
        <position position="20"/>
    </location>
    <ligand>
        <name>[4Fe-4S] cluster</name>
        <dbReference type="ChEBI" id="CHEBI:49883"/>
        <label>1</label>
        <note>4Fe-4S-S-AdoMet</note>
    </ligand>
</feature>
<dbReference type="GO" id="GO:1904047">
    <property type="term" value="F:S-adenosyl-L-methionine binding"/>
    <property type="evidence" value="ECO:0007669"/>
    <property type="project" value="UniProtKB-UniRule"/>
</dbReference>
<evidence type="ECO:0000256" key="8">
    <source>
        <dbReference type="ARBA" id="ARBA00023134"/>
    </source>
</evidence>
<evidence type="ECO:0000256" key="5">
    <source>
        <dbReference type="ARBA" id="ARBA00022741"/>
    </source>
</evidence>